<dbReference type="GO" id="GO:0046872">
    <property type="term" value="F:metal ion binding"/>
    <property type="evidence" value="ECO:0007669"/>
    <property type="project" value="UniProtKB-KW"/>
</dbReference>
<keyword evidence="6 8" id="KW-0342">GTP-binding</keyword>
<dbReference type="EMBL" id="JAAIWN010000019">
    <property type="protein sequence ID" value="NEY81681.1"/>
    <property type="molecule type" value="Genomic_DNA"/>
</dbReference>
<keyword evidence="3 8" id="KW-0479">Metal-binding</keyword>
<keyword evidence="7 8" id="KW-0501">Molybdenum cofactor biosynthesis</keyword>
<evidence type="ECO:0000313" key="11">
    <source>
        <dbReference type="EMBL" id="NEY81681.1"/>
    </source>
</evidence>
<dbReference type="SUPFAM" id="SSF53448">
    <property type="entry name" value="Nucleotide-diphospho-sugar transferases"/>
    <property type="match status" value="1"/>
</dbReference>
<organism evidence="11 12">
    <name type="scientific">Bacillus aquiflavi</name>
    <dbReference type="NCBI Taxonomy" id="2672567"/>
    <lineage>
        <taxon>Bacteria</taxon>
        <taxon>Bacillati</taxon>
        <taxon>Bacillota</taxon>
        <taxon>Bacilli</taxon>
        <taxon>Bacillales</taxon>
        <taxon>Bacillaceae</taxon>
        <taxon>Bacillus</taxon>
    </lineage>
</organism>
<comment type="function">
    <text evidence="8">Transfers a GMP moiety from GTP to Mo-molybdopterin (Mo-MPT) cofactor (Moco or molybdenum cofactor) to form Mo-molybdopterin guanine dinucleotide (Mo-MGD) cofactor.</text>
</comment>
<comment type="cofactor">
    <cofactor evidence="8">
        <name>Mg(2+)</name>
        <dbReference type="ChEBI" id="CHEBI:18420"/>
    </cofactor>
</comment>
<dbReference type="GO" id="GO:0005737">
    <property type="term" value="C:cytoplasm"/>
    <property type="evidence" value="ECO:0007669"/>
    <property type="project" value="UniProtKB-SubCell"/>
</dbReference>
<dbReference type="InterPro" id="IPR013482">
    <property type="entry name" value="Molybde_CF_guanTrfase"/>
</dbReference>
<evidence type="ECO:0000256" key="8">
    <source>
        <dbReference type="HAMAP-Rule" id="MF_00316"/>
    </source>
</evidence>
<proteinExistence type="inferred from homology"/>
<dbReference type="HAMAP" id="MF_00316">
    <property type="entry name" value="MobA"/>
    <property type="match status" value="1"/>
</dbReference>
<evidence type="ECO:0000313" key="13">
    <source>
        <dbReference type="Proteomes" id="UP000570010"/>
    </source>
</evidence>
<dbReference type="PANTHER" id="PTHR19136">
    <property type="entry name" value="MOLYBDENUM COFACTOR GUANYLYLTRANSFERASE"/>
    <property type="match status" value="1"/>
</dbReference>
<comment type="subcellular location">
    <subcellularLocation>
        <location evidence="8">Cytoplasm</location>
    </subcellularLocation>
</comment>
<keyword evidence="12" id="KW-1185">Reference proteome</keyword>
<evidence type="ECO:0000256" key="7">
    <source>
        <dbReference type="ARBA" id="ARBA00023150"/>
    </source>
</evidence>
<evidence type="ECO:0000256" key="6">
    <source>
        <dbReference type="ARBA" id="ARBA00023134"/>
    </source>
</evidence>
<dbReference type="Gene3D" id="3.90.550.10">
    <property type="entry name" value="Spore Coat Polysaccharide Biosynthesis Protein SpsA, Chain A"/>
    <property type="match status" value="1"/>
</dbReference>
<dbReference type="GO" id="GO:0061603">
    <property type="term" value="F:molybdenum cofactor guanylyltransferase activity"/>
    <property type="evidence" value="ECO:0007669"/>
    <property type="project" value="UniProtKB-EC"/>
</dbReference>
<keyword evidence="4 8" id="KW-0547">Nucleotide-binding</keyword>
<dbReference type="EC" id="2.7.7.77" evidence="8"/>
<evidence type="ECO:0000256" key="4">
    <source>
        <dbReference type="ARBA" id="ARBA00022741"/>
    </source>
</evidence>
<dbReference type="Proteomes" id="UP000472971">
    <property type="component" value="Unassembled WGS sequence"/>
</dbReference>
<evidence type="ECO:0000256" key="2">
    <source>
        <dbReference type="ARBA" id="ARBA00022679"/>
    </source>
</evidence>
<dbReference type="PANTHER" id="PTHR19136:SF81">
    <property type="entry name" value="MOLYBDENUM COFACTOR GUANYLYLTRANSFERASE"/>
    <property type="match status" value="1"/>
</dbReference>
<dbReference type="RefSeq" id="WP_163242077.1">
    <property type="nucleotide sequence ID" value="NZ_JAAIWN010000019.1"/>
</dbReference>
<keyword evidence="1 8" id="KW-0963">Cytoplasm</keyword>
<evidence type="ECO:0000313" key="10">
    <source>
        <dbReference type="EMBL" id="MBA4537426.1"/>
    </source>
</evidence>
<evidence type="ECO:0000256" key="3">
    <source>
        <dbReference type="ARBA" id="ARBA00022723"/>
    </source>
</evidence>
<sequence length="202" mass="22644">MGATCIILAGGKSSRMGTNKALLKIEGITVIERMINELTKIVKHVLVVTNQFDDYSFINVPLVEDHYKGKGPLAGIQAGLNAVKTEKNMIVACDLPFVSSRLAKELLVELDKYDAVVPEINGQLHPLFGAYHKDCLQVVNRLLDSEQLKIRQLLNQVHVKIKTSEDFAKFSASYMNIALYNMNNRQEYEEAVKLVKDHVTKT</sequence>
<keyword evidence="5 8" id="KW-0460">Magnesium</keyword>
<feature type="binding site" evidence="8">
    <location>
        <position position="94"/>
    </location>
    <ligand>
        <name>Mg(2+)</name>
        <dbReference type="ChEBI" id="CHEBI:18420"/>
    </ligand>
</feature>
<feature type="binding site" evidence="8">
    <location>
        <position position="94"/>
    </location>
    <ligand>
        <name>GTP</name>
        <dbReference type="ChEBI" id="CHEBI:37565"/>
    </ligand>
</feature>
<keyword evidence="11" id="KW-0548">Nucleotidyltransferase</keyword>
<dbReference type="InterPro" id="IPR029044">
    <property type="entry name" value="Nucleotide-diphossugar_trans"/>
</dbReference>
<dbReference type="Pfam" id="PF12804">
    <property type="entry name" value="NTP_transf_3"/>
    <property type="match status" value="1"/>
</dbReference>
<protein>
    <recommendedName>
        <fullName evidence="8">Probable molybdenum cofactor guanylyltransferase</fullName>
        <shortName evidence="8">MoCo guanylyltransferase</shortName>
        <ecNumber evidence="8">2.7.7.77</ecNumber>
    </recommendedName>
    <alternativeName>
        <fullName evidence="8">GTP:molybdopterin guanylyltransferase</fullName>
    </alternativeName>
    <alternativeName>
        <fullName evidence="8">Mo-MPT guanylyltransferase</fullName>
    </alternativeName>
    <alternativeName>
        <fullName evidence="8">Molybdopterin guanylyltransferase</fullName>
    </alternativeName>
    <alternativeName>
        <fullName evidence="8">Molybdopterin-guanine dinucleotide synthase</fullName>
        <shortName evidence="8">MGD synthase</shortName>
    </alternativeName>
</protein>
<evidence type="ECO:0000256" key="1">
    <source>
        <dbReference type="ARBA" id="ARBA00022490"/>
    </source>
</evidence>
<feature type="binding site" evidence="8">
    <location>
        <begin position="8"/>
        <end position="10"/>
    </location>
    <ligand>
        <name>GTP</name>
        <dbReference type="ChEBI" id="CHEBI:37565"/>
    </ligand>
</feature>
<comment type="caution">
    <text evidence="8">Lacks conserved residue(s) required for the propagation of feature annotation.</text>
</comment>
<evidence type="ECO:0000313" key="12">
    <source>
        <dbReference type="Proteomes" id="UP000472971"/>
    </source>
</evidence>
<name>A0A6B3W1B4_9BACI</name>
<reference evidence="11 12" key="1">
    <citation type="submission" date="2020-02" db="EMBL/GenBank/DDBJ databases">
        <title>Bacillus aquiflavi sp. nov., isolated from yellow water of strong flavor Chinese baijiu in Yibin region of China.</title>
        <authorList>
            <person name="Xie J."/>
        </authorList>
    </citation>
    <scope>NUCLEOTIDE SEQUENCE [LARGE SCALE GENOMIC DNA]</scope>
    <source>
        <strain evidence="11 12">3H-10</strain>
    </source>
</reference>
<dbReference type="CDD" id="cd02503">
    <property type="entry name" value="MobA"/>
    <property type="match status" value="1"/>
</dbReference>
<evidence type="ECO:0000259" key="9">
    <source>
        <dbReference type="Pfam" id="PF12804"/>
    </source>
</evidence>
<dbReference type="AlphaFoldDB" id="A0A6B3W1B4"/>
<comment type="similarity">
    <text evidence="8">Belongs to the MobA family.</text>
</comment>
<dbReference type="EMBL" id="JACEIO010000021">
    <property type="protein sequence ID" value="MBA4537426.1"/>
    <property type="molecule type" value="Genomic_DNA"/>
</dbReference>
<comment type="caution">
    <text evidence="11">The sequence shown here is derived from an EMBL/GenBank/DDBJ whole genome shotgun (WGS) entry which is preliminary data.</text>
</comment>
<comment type="domain">
    <text evidence="8">The N-terminal domain determines nucleotide recognition and specific binding, while the C-terminal domain determines the specific binding to the target protein.</text>
</comment>
<keyword evidence="2 8" id="KW-0808">Transferase</keyword>
<reference evidence="10 13" key="2">
    <citation type="submission" date="2020-07" db="EMBL/GenBank/DDBJ databases">
        <authorList>
            <person name="Feng H."/>
        </authorList>
    </citation>
    <scope>NUCLEOTIDE SEQUENCE [LARGE SCALE GENOMIC DNA]</scope>
    <source>
        <strain evidence="13">s-12</strain>
        <strain evidence="10">S-12</strain>
    </source>
</reference>
<dbReference type="Proteomes" id="UP000570010">
    <property type="component" value="Unassembled WGS sequence"/>
</dbReference>
<feature type="domain" description="MobA-like NTP transferase" evidence="9">
    <location>
        <begin position="5"/>
        <end position="156"/>
    </location>
</feature>
<dbReference type="GO" id="GO:0005525">
    <property type="term" value="F:GTP binding"/>
    <property type="evidence" value="ECO:0007669"/>
    <property type="project" value="UniProtKB-UniRule"/>
</dbReference>
<accession>A0A6B3W1B4</accession>
<feature type="binding site" evidence="8">
    <location>
        <position position="20"/>
    </location>
    <ligand>
        <name>GTP</name>
        <dbReference type="ChEBI" id="CHEBI:37565"/>
    </ligand>
</feature>
<comment type="catalytic activity">
    <reaction evidence="8">
        <text>Mo-molybdopterin + GTP + H(+) = Mo-molybdopterin guanine dinucleotide + diphosphate</text>
        <dbReference type="Rhea" id="RHEA:34243"/>
        <dbReference type="ChEBI" id="CHEBI:15378"/>
        <dbReference type="ChEBI" id="CHEBI:33019"/>
        <dbReference type="ChEBI" id="CHEBI:37565"/>
        <dbReference type="ChEBI" id="CHEBI:71302"/>
        <dbReference type="ChEBI" id="CHEBI:71310"/>
        <dbReference type="EC" id="2.7.7.77"/>
    </reaction>
</comment>
<dbReference type="GO" id="GO:0006777">
    <property type="term" value="P:Mo-molybdopterin cofactor biosynthetic process"/>
    <property type="evidence" value="ECO:0007669"/>
    <property type="project" value="UniProtKB-KW"/>
</dbReference>
<evidence type="ECO:0000256" key="5">
    <source>
        <dbReference type="ARBA" id="ARBA00022842"/>
    </source>
</evidence>
<gene>
    <name evidence="8" type="primary">mobA</name>
    <name evidence="11" type="ORF">G4D64_09255</name>
    <name evidence="10" type="ORF">H1Z61_09865</name>
</gene>
<dbReference type="InterPro" id="IPR025877">
    <property type="entry name" value="MobA-like_NTP_Trfase"/>
</dbReference>
<feature type="binding site" evidence="8">
    <location>
        <position position="65"/>
    </location>
    <ligand>
        <name>GTP</name>
        <dbReference type="ChEBI" id="CHEBI:37565"/>
    </ligand>
</feature>